<keyword evidence="4" id="KW-1185">Reference proteome</keyword>
<organism evidence="3 4">
    <name type="scientific">Paramecium primaurelia</name>
    <dbReference type="NCBI Taxonomy" id="5886"/>
    <lineage>
        <taxon>Eukaryota</taxon>
        <taxon>Sar</taxon>
        <taxon>Alveolata</taxon>
        <taxon>Ciliophora</taxon>
        <taxon>Intramacronucleata</taxon>
        <taxon>Oligohymenophorea</taxon>
        <taxon>Peniculida</taxon>
        <taxon>Parameciidae</taxon>
        <taxon>Paramecium</taxon>
    </lineage>
</organism>
<evidence type="ECO:0000313" key="3">
    <source>
        <dbReference type="EMBL" id="CAD8111092.1"/>
    </source>
</evidence>
<feature type="coiled-coil region" evidence="1">
    <location>
        <begin position="104"/>
        <end position="177"/>
    </location>
</feature>
<evidence type="ECO:0000256" key="2">
    <source>
        <dbReference type="SAM" id="MobiDB-lite"/>
    </source>
</evidence>
<dbReference type="EMBL" id="CAJJDM010000150">
    <property type="protein sequence ID" value="CAD8111092.1"/>
    <property type="molecule type" value="Genomic_DNA"/>
</dbReference>
<dbReference type="AlphaFoldDB" id="A0A8S1Q6A8"/>
<feature type="region of interest" description="Disordered" evidence="2">
    <location>
        <begin position="1"/>
        <end position="28"/>
    </location>
</feature>
<feature type="compositionally biased region" description="Polar residues" evidence="2">
    <location>
        <begin position="1"/>
        <end position="20"/>
    </location>
</feature>
<feature type="coiled-coil region" evidence="1">
    <location>
        <begin position="218"/>
        <end position="682"/>
    </location>
</feature>
<reference evidence="3" key="1">
    <citation type="submission" date="2021-01" db="EMBL/GenBank/DDBJ databases">
        <authorList>
            <consortium name="Genoscope - CEA"/>
            <person name="William W."/>
        </authorList>
    </citation>
    <scope>NUCLEOTIDE SEQUENCE</scope>
</reference>
<gene>
    <name evidence="3" type="ORF">PPRIM_AZ9-3.1.T1460092</name>
</gene>
<evidence type="ECO:0000256" key="1">
    <source>
        <dbReference type="SAM" id="Coils"/>
    </source>
</evidence>
<dbReference type="OMA" id="KTEYILH"/>
<proteinExistence type="predicted"/>
<evidence type="ECO:0000313" key="4">
    <source>
        <dbReference type="Proteomes" id="UP000688137"/>
    </source>
</evidence>
<keyword evidence="1" id="KW-0175">Coiled coil</keyword>
<sequence>MLNSSPHMKSDKPYTQSPQYKKQYPYNIDTNGSVRNSFTSKSIKENRLNTDQQLFNEELEYYKNRSADLEIYSRQLKNELDAMMIRMSKQGTLDDKTEYILHQNQILNQDLDKLQKSFAQKKTECELWKSKYEQQLNSAVQLKAQYELDLKKLSNELKLLEERNNLLEKERSQEVEATKTTFSIQNEQQKHNYLTQIDMLQNQVRKLREYADMRDKEMDNLELKFNQILQEKEYFENQLLKENDILRNRLQDQEREFSLDVNSLRQKQDIIYQGQIENLKKQYSTQQEIMDSEIEKLKGLLDIKNTEIETLLLQNKRMRTNFEEETQTIRNQFEILEQKMIKNEQKNLEEQLNVEKNLIIQHEKNIEKQKSDFINQIQILEKQINHQKNQILEQQNQLNELQKYNQQLLQSNQKDQEKSQIIINNQKKEILQQSEEYQSQIQKNYKDYELQKIELINYNQQQSALMNQLQQQIQSLNQIIELKEKQYETTLIQFKQLNNQSYNKLIQVSNENEQIKIQSQKQIEELEEQVQIQKEQNSEQEQQLISLQSTLQREKMNAERQIKNLQHQNREKDQTIEQLRIQIQTKELNIHKLQSELQDTTNTLQNLLEEEKNMTEQEVQQLQISQNEELANTKKKLNQKENSMKSELVQLKSELQTQQTLNSELNKKLELYGQQIEQVVNNSNIIKQYQVLSEINLTNRLHN</sequence>
<accession>A0A8S1Q6A8</accession>
<dbReference type="Proteomes" id="UP000688137">
    <property type="component" value="Unassembled WGS sequence"/>
</dbReference>
<comment type="caution">
    <text evidence="3">The sequence shown here is derived from an EMBL/GenBank/DDBJ whole genome shotgun (WGS) entry which is preliminary data.</text>
</comment>
<protein>
    <submittedName>
        <fullName evidence="3">Uncharacterized protein</fullName>
    </submittedName>
</protein>
<name>A0A8S1Q6A8_PARPR</name>